<proteinExistence type="predicted"/>
<feature type="domain" description="6-phosphogluconate dehydrogenase NADP-binding" evidence="3">
    <location>
        <begin position="8"/>
        <end position="163"/>
    </location>
</feature>
<dbReference type="Pfam" id="PF03446">
    <property type="entry name" value="NAD_binding_2"/>
    <property type="match status" value="1"/>
</dbReference>
<sequence length="309" mass="31519">MTLQSGARIAVLGTGLMGAPMARRLIGTGFDVVVWNRSREKAEPLAADGATVATTARDAVAGARVVITMLTNGEAVTDVLFGPEGVAASLDPEALVIDMSSIPPDVARDHAVRLERLGVRHLDAPVSGGTRGAAAGELAIMAGGPEDAFTEAVPVFAAMGRATRVGPSGAGQLAKLANQVIVGVTIGAVAEALLLAAAGGADPAAVRDAIRGGFAESRILEEHGRRMIERDFIPGGKVRTHIKDLDTALAAAADSGVTLPLTQNARDRFAFVRDAMGGGGYDHTALLLQLEEAATGGGRIGTGPDRLPE</sequence>
<dbReference type="InterPro" id="IPR029154">
    <property type="entry name" value="HIBADH-like_NADP-bd"/>
</dbReference>
<accession>A0ABU1DG40</accession>
<evidence type="ECO:0000256" key="2">
    <source>
        <dbReference type="ARBA" id="ARBA00023027"/>
    </source>
</evidence>
<dbReference type="InterPro" id="IPR006115">
    <property type="entry name" value="6PGDH_NADP-bd"/>
</dbReference>
<gene>
    <name evidence="5" type="ORF">IHQ68_10660</name>
</gene>
<evidence type="ECO:0000259" key="4">
    <source>
        <dbReference type="Pfam" id="PF14833"/>
    </source>
</evidence>
<dbReference type="EMBL" id="JADBEO010000019">
    <property type="protein sequence ID" value="MDR4307080.1"/>
    <property type="molecule type" value="Genomic_DNA"/>
</dbReference>
<evidence type="ECO:0000259" key="3">
    <source>
        <dbReference type="Pfam" id="PF03446"/>
    </source>
</evidence>
<comment type="caution">
    <text evidence="5">The sequence shown here is derived from an EMBL/GenBank/DDBJ whole genome shotgun (WGS) entry which is preliminary data.</text>
</comment>
<dbReference type="Pfam" id="PF14833">
    <property type="entry name" value="NAD_binding_11"/>
    <property type="match status" value="1"/>
</dbReference>
<dbReference type="Gene3D" id="1.10.1040.10">
    <property type="entry name" value="N-(1-d-carboxylethyl)-l-norvaline Dehydrogenase, domain 2"/>
    <property type="match status" value="1"/>
</dbReference>
<evidence type="ECO:0000313" key="6">
    <source>
        <dbReference type="Proteomes" id="UP001181622"/>
    </source>
</evidence>
<feature type="domain" description="3-hydroxyisobutyrate dehydrogenase-like NAD-binding" evidence="4">
    <location>
        <begin position="169"/>
        <end position="287"/>
    </location>
</feature>
<dbReference type="SUPFAM" id="SSF48179">
    <property type="entry name" value="6-phosphogluconate dehydrogenase C-terminal domain-like"/>
    <property type="match status" value="1"/>
</dbReference>
<reference evidence="5" key="1">
    <citation type="submission" date="2020-10" db="EMBL/GenBank/DDBJ databases">
        <authorList>
            <person name="Abbas A."/>
            <person name="Razzaq R."/>
            <person name="Waqas M."/>
            <person name="Abbas N."/>
            <person name="Nielsen T.K."/>
            <person name="Hansen L.H."/>
            <person name="Hussain S."/>
            <person name="Shahid M."/>
        </authorList>
    </citation>
    <scope>NUCLEOTIDE SEQUENCE</scope>
    <source>
        <strain evidence="5">S14</strain>
    </source>
</reference>
<evidence type="ECO:0000256" key="1">
    <source>
        <dbReference type="ARBA" id="ARBA00023002"/>
    </source>
</evidence>
<dbReference type="InterPro" id="IPR015815">
    <property type="entry name" value="HIBADH-related"/>
</dbReference>
<dbReference type="RefSeq" id="WP_309391560.1">
    <property type="nucleotide sequence ID" value="NZ_JADBEO010000019.1"/>
</dbReference>
<dbReference type="PIRSF" id="PIRSF000103">
    <property type="entry name" value="HIBADH"/>
    <property type="match status" value="1"/>
</dbReference>
<keyword evidence="1" id="KW-0560">Oxidoreductase</keyword>
<dbReference type="InterPro" id="IPR013328">
    <property type="entry name" value="6PGD_dom2"/>
</dbReference>
<dbReference type="SUPFAM" id="SSF51735">
    <property type="entry name" value="NAD(P)-binding Rossmann-fold domains"/>
    <property type="match status" value="1"/>
</dbReference>
<keyword evidence="2" id="KW-0520">NAD</keyword>
<protein>
    <submittedName>
        <fullName evidence="5">NAD(P)-dependent oxidoreductase</fullName>
    </submittedName>
</protein>
<dbReference type="Proteomes" id="UP001181622">
    <property type="component" value="Unassembled WGS sequence"/>
</dbReference>
<dbReference type="PANTHER" id="PTHR43060:SF15">
    <property type="entry name" value="3-HYDROXYISOBUTYRATE DEHYDROGENASE-LIKE 1, MITOCHONDRIAL-RELATED"/>
    <property type="match status" value="1"/>
</dbReference>
<dbReference type="InterPro" id="IPR036291">
    <property type="entry name" value="NAD(P)-bd_dom_sf"/>
</dbReference>
<dbReference type="PANTHER" id="PTHR43060">
    <property type="entry name" value="3-HYDROXYISOBUTYRATE DEHYDROGENASE-LIKE 1, MITOCHONDRIAL-RELATED"/>
    <property type="match status" value="1"/>
</dbReference>
<organism evidence="5 6">
    <name type="scientific">Chelatococcus sambhunathii</name>
    <dbReference type="NCBI Taxonomy" id="363953"/>
    <lineage>
        <taxon>Bacteria</taxon>
        <taxon>Pseudomonadati</taxon>
        <taxon>Pseudomonadota</taxon>
        <taxon>Alphaproteobacteria</taxon>
        <taxon>Hyphomicrobiales</taxon>
        <taxon>Chelatococcaceae</taxon>
        <taxon>Chelatococcus</taxon>
    </lineage>
</organism>
<dbReference type="InterPro" id="IPR008927">
    <property type="entry name" value="6-PGluconate_DH-like_C_sf"/>
</dbReference>
<name>A0ABU1DG40_9HYPH</name>
<dbReference type="Gene3D" id="3.40.50.720">
    <property type="entry name" value="NAD(P)-binding Rossmann-like Domain"/>
    <property type="match status" value="1"/>
</dbReference>
<evidence type="ECO:0000313" key="5">
    <source>
        <dbReference type="EMBL" id="MDR4307080.1"/>
    </source>
</evidence>
<keyword evidence="6" id="KW-1185">Reference proteome</keyword>